<dbReference type="OrthoDB" id="8964853at2759"/>
<proteinExistence type="predicted"/>
<feature type="domain" description="Zn(2)-C6 fungal-type" evidence="7">
    <location>
        <begin position="228"/>
        <end position="258"/>
    </location>
</feature>
<keyword evidence="8" id="KW-0238">DNA-binding</keyword>
<dbReference type="Proteomes" id="UP000019374">
    <property type="component" value="Unassembled WGS sequence"/>
</dbReference>
<keyword evidence="4" id="KW-0804">Transcription</keyword>
<dbReference type="InterPro" id="IPR036864">
    <property type="entry name" value="Zn2-C6_fun-type_DNA-bd_sf"/>
</dbReference>
<accession>T5ADW1</accession>
<evidence type="ECO:0000313" key="9">
    <source>
        <dbReference type="Proteomes" id="UP000019374"/>
    </source>
</evidence>
<gene>
    <name evidence="8" type="ORF">OCS_04252</name>
</gene>
<dbReference type="GO" id="GO:0003677">
    <property type="term" value="F:DNA binding"/>
    <property type="evidence" value="ECO:0007669"/>
    <property type="project" value="UniProtKB-KW"/>
</dbReference>
<feature type="region of interest" description="Disordered" evidence="6">
    <location>
        <begin position="102"/>
        <end position="133"/>
    </location>
</feature>
<sequence>MEMHGQHQRPQPTKAAGLTNILNQDDLPPSRNAPLPQLRDSGFYSTAEASSKHTSAASFSVHGLSPTASGYQSSSADKTPSPVAANMVPQALVSPTASNMSVASMVSPTSPGAIDPRRFDRPTSLESQSQGGALLGDNLMAGVAVARRESVDSRINQGFSDMRLGGSPYASNNQSTTSIQNTLHSQRNPRPGLEALGRERLEDSMDSLESGFLAEAGQERAAPTRQKSCNACVRGKRRCDKRTPRCSRCAAKGLDCVYQRMPPHDHSRRPAGENAGPPPPPPSQHQQHQSQQQQGSQPGPYPADPYAGASRTELPPLRSISNSIPNGPDSMTGVQYEPPRINGYRHERY</sequence>
<feature type="region of interest" description="Disordered" evidence="6">
    <location>
        <begin position="1"/>
        <end position="83"/>
    </location>
</feature>
<dbReference type="EMBL" id="KE652992">
    <property type="protein sequence ID" value="EQL00033.1"/>
    <property type="molecule type" value="Genomic_DNA"/>
</dbReference>
<keyword evidence="2" id="KW-0862">Zinc</keyword>
<dbReference type="Gene3D" id="4.10.240.10">
    <property type="entry name" value="Zn(2)-C6 fungal-type DNA-binding domain"/>
    <property type="match status" value="1"/>
</dbReference>
<feature type="region of interest" description="Disordered" evidence="6">
    <location>
        <begin position="162"/>
        <end position="192"/>
    </location>
</feature>
<dbReference type="HOGENOM" id="CLU_017046_0_0_1"/>
<evidence type="ECO:0000256" key="3">
    <source>
        <dbReference type="ARBA" id="ARBA00023015"/>
    </source>
</evidence>
<evidence type="ECO:0000256" key="1">
    <source>
        <dbReference type="ARBA" id="ARBA00022723"/>
    </source>
</evidence>
<dbReference type="AlphaFoldDB" id="T5ADW1"/>
<dbReference type="eggNOG" id="KOG2483">
    <property type="taxonomic scope" value="Eukaryota"/>
</dbReference>
<feature type="compositionally biased region" description="Polar residues" evidence="6">
    <location>
        <begin position="169"/>
        <end position="188"/>
    </location>
</feature>
<evidence type="ECO:0000313" key="8">
    <source>
        <dbReference type="EMBL" id="EQL00033.1"/>
    </source>
</evidence>
<organism evidence="8 9">
    <name type="scientific">Ophiocordyceps sinensis (strain Co18 / CGMCC 3.14243)</name>
    <name type="common">Yarsagumba caterpillar fungus</name>
    <name type="synonym">Hirsutella sinensis</name>
    <dbReference type="NCBI Taxonomy" id="911162"/>
    <lineage>
        <taxon>Eukaryota</taxon>
        <taxon>Fungi</taxon>
        <taxon>Dikarya</taxon>
        <taxon>Ascomycota</taxon>
        <taxon>Pezizomycotina</taxon>
        <taxon>Sordariomycetes</taxon>
        <taxon>Hypocreomycetidae</taxon>
        <taxon>Hypocreales</taxon>
        <taxon>Ophiocordycipitaceae</taxon>
        <taxon>Ophiocordyceps</taxon>
    </lineage>
</organism>
<feature type="compositionally biased region" description="Low complexity" evidence="6">
    <location>
        <begin position="284"/>
        <end position="309"/>
    </location>
</feature>
<evidence type="ECO:0000256" key="6">
    <source>
        <dbReference type="SAM" id="MobiDB-lite"/>
    </source>
</evidence>
<dbReference type="PANTHER" id="PTHR47660">
    <property type="entry name" value="TRANSCRIPTION FACTOR WITH C2H2 AND ZN(2)-CYS(6) DNA BINDING DOMAIN (EUROFUNG)-RELATED-RELATED"/>
    <property type="match status" value="1"/>
</dbReference>
<dbReference type="SMART" id="SM00066">
    <property type="entry name" value="GAL4"/>
    <property type="match status" value="1"/>
</dbReference>
<dbReference type="GO" id="GO:0000981">
    <property type="term" value="F:DNA-binding transcription factor activity, RNA polymerase II-specific"/>
    <property type="evidence" value="ECO:0007669"/>
    <property type="project" value="InterPro"/>
</dbReference>
<evidence type="ECO:0000259" key="7">
    <source>
        <dbReference type="PROSITE" id="PS50048"/>
    </source>
</evidence>
<feature type="compositionally biased region" description="Polar residues" evidence="6">
    <location>
        <begin position="66"/>
        <end position="78"/>
    </location>
</feature>
<protein>
    <submittedName>
        <fullName evidence="8">Zn(2)-C6 fungal-type DNA-binding domain protein</fullName>
    </submittedName>
</protein>
<dbReference type="InterPro" id="IPR001138">
    <property type="entry name" value="Zn2Cys6_DnaBD"/>
</dbReference>
<dbReference type="GO" id="GO:0008270">
    <property type="term" value="F:zinc ion binding"/>
    <property type="evidence" value="ECO:0007669"/>
    <property type="project" value="InterPro"/>
</dbReference>
<dbReference type="Pfam" id="PF00172">
    <property type="entry name" value="Zn_clus"/>
    <property type="match status" value="1"/>
</dbReference>
<dbReference type="PROSITE" id="PS50048">
    <property type="entry name" value="ZN2_CY6_FUNGAL_2"/>
    <property type="match status" value="1"/>
</dbReference>
<evidence type="ECO:0000256" key="5">
    <source>
        <dbReference type="ARBA" id="ARBA00023242"/>
    </source>
</evidence>
<feature type="region of interest" description="Disordered" evidence="6">
    <location>
        <begin position="257"/>
        <end position="349"/>
    </location>
</feature>
<keyword evidence="3" id="KW-0805">Transcription regulation</keyword>
<feature type="compositionally biased region" description="Basic and acidic residues" evidence="6">
    <location>
        <begin position="262"/>
        <end position="271"/>
    </location>
</feature>
<evidence type="ECO:0000256" key="4">
    <source>
        <dbReference type="ARBA" id="ARBA00023163"/>
    </source>
</evidence>
<keyword evidence="5" id="KW-0539">Nucleus</keyword>
<dbReference type="SUPFAM" id="SSF57701">
    <property type="entry name" value="Zn2/Cys6 DNA-binding domain"/>
    <property type="match status" value="1"/>
</dbReference>
<dbReference type="CDD" id="cd00067">
    <property type="entry name" value="GAL4"/>
    <property type="match status" value="1"/>
</dbReference>
<reference evidence="8 9" key="1">
    <citation type="journal article" date="2013" name="Chin. Sci. Bull.">
        <title>Genome survey uncovers the secrets of sex and lifestyle in caterpillar fungus.</title>
        <authorList>
            <person name="Hu X."/>
            <person name="Zhang Y."/>
            <person name="Xiao G."/>
            <person name="Zheng P."/>
            <person name="Xia Y."/>
            <person name="Zhang X."/>
            <person name="St Leger R.J."/>
            <person name="Liu X."/>
            <person name="Wang C."/>
        </authorList>
    </citation>
    <scope>NUCLEOTIDE SEQUENCE [LARGE SCALE GENOMIC DNA]</scope>
    <source>
        <strain evidence="9">Co18 / CGMCC 3.14243</strain>
        <tissue evidence="8">Fruit-body</tissue>
    </source>
</reference>
<evidence type="ECO:0000256" key="2">
    <source>
        <dbReference type="ARBA" id="ARBA00022833"/>
    </source>
</evidence>
<name>T5ADW1_OPHSC</name>
<keyword evidence="1" id="KW-0479">Metal-binding</keyword>
<feature type="compositionally biased region" description="Polar residues" evidence="6">
    <location>
        <begin position="43"/>
        <end position="58"/>
    </location>
</feature>